<organism evidence="2 3">
    <name type="scientific">Trifolium pratense</name>
    <name type="common">Red clover</name>
    <dbReference type="NCBI Taxonomy" id="57577"/>
    <lineage>
        <taxon>Eukaryota</taxon>
        <taxon>Viridiplantae</taxon>
        <taxon>Streptophyta</taxon>
        <taxon>Embryophyta</taxon>
        <taxon>Tracheophyta</taxon>
        <taxon>Spermatophyta</taxon>
        <taxon>Magnoliopsida</taxon>
        <taxon>eudicotyledons</taxon>
        <taxon>Gunneridae</taxon>
        <taxon>Pentapetalae</taxon>
        <taxon>rosids</taxon>
        <taxon>fabids</taxon>
        <taxon>Fabales</taxon>
        <taxon>Fabaceae</taxon>
        <taxon>Papilionoideae</taxon>
        <taxon>50 kb inversion clade</taxon>
        <taxon>NPAAA clade</taxon>
        <taxon>Hologalegina</taxon>
        <taxon>IRL clade</taxon>
        <taxon>Trifolieae</taxon>
        <taxon>Trifolium</taxon>
    </lineage>
</organism>
<reference evidence="2 3" key="1">
    <citation type="journal article" date="2014" name="Am. J. Bot.">
        <title>Genome assembly and annotation for red clover (Trifolium pratense; Fabaceae).</title>
        <authorList>
            <person name="Istvanek J."/>
            <person name="Jaros M."/>
            <person name="Krenek A."/>
            <person name="Repkova J."/>
        </authorList>
    </citation>
    <scope>NUCLEOTIDE SEQUENCE [LARGE SCALE GENOMIC DNA]</scope>
    <source>
        <strain evidence="3">cv. Tatra</strain>
        <tissue evidence="2">Young leaves</tissue>
    </source>
</reference>
<evidence type="ECO:0000313" key="2">
    <source>
        <dbReference type="EMBL" id="PNX89689.1"/>
    </source>
</evidence>
<protein>
    <recommendedName>
        <fullName evidence="4">DUF4283 domain protein</fullName>
    </recommendedName>
</protein>
<feature type="region of interest" description="Disordered" evidence="1">
    <location>
        <begin position="1"/>
        <end position="53"/>
    </location>
</feature>
<accession>A0A2K3MG29</accession>
<evidence type="ECO:0000313" key="3">
    <source>
        <dbReference type="Proteomes" id="UP000236291"/>
    </source>
</evidence>
<feature type="compositionally biased region" description="Basic and acidic residues" evidence="1">
    <location>
        <begin position="1"/>
        <end position="17"/>
    </location>
</feature>
<dbReference type="AlphaFoldDB" id="A0A2K3MG29"/>
<feature type="non-terminal residue" evidence="2">
    <location>
        <position position="1"/>
    </location>
</feature>
<dbReference type="EMBL" id="ASHM01060581">
    <property type="protein sequence ID" value="PNX89689.1"/>
    <property type="molecule type" value="Genomic_DNA"/>
</dbReference>
<evidence type="ECO:0008006" key="4">
    <source>
        <dbReference type="Google" id="ProtNLM"/>
    </source>
</evidence>
<name>A0A2K3MG29_TRIPR</name>
<feature type="compositionally biased region" description="Polar residues" evidence="1">
    <location>
        <begin position="29"/>
        <end position="43"/>
    </location>
</feature>
<reference evidence="2 3" key="2">
    <citation type="journal article" date="2017" name="Front. Plant Sci.">
        <title>Gene Classification and Mining of Molecular Markers Useful in Red Clover (Trifolium pratense) Breeding.</title>
        <authorList>
            <person name="Istvanek J."/>
            <person name="Dluhosova J."/>
            <person name="Dluhos P."/>
            <person name="Patkova L."/>
            <person name="Nedelnik J."/>
            <person name="Repkova J."/>
        </authorList>
    </citation>
    <scope>NUCLEOTIDE SEQUENCE [LARGE SCALE GENOMIC DNA]</scope>
    <source>
        <strain evidence="3">cv. Tatra</strain>
        <tissue evidence="2">Young leaves</tissue>
    </source>
</reference>
<feature type="region of interest" description="Disordered" evidence="1">
    <location>
        <begin position="85"/>
        <end position="113"/>
    </location>
</feature>
<proteinExistence type="predicted"/>
<gene>
    <name evidence="2" type="ORF">L195_g045811</name>
</gene>
<dbReference type="Proteomes" id="UP000236291">
    <property type="component" value="Unassembled WGS sequence"/>
</dbReference>
<evidence type="ECO:0000256" key="1">
    <source>
        <dbReference type="SAM" id="MobiDB-lite"/>
    </source>
</evidence>
<sequence>DESNDAKLKSVGEHSHYENSLFEDGLDLENSQNQRPFSPQGSGVPSRRGKAFEGPKLVFSGPWSLDWLHDHNHGDAGFFFSARKKTKAGKSQGDGNHRDERKSLKKRQGGGMLRHSLHTLKKVARMPSKDRKEVLKVLKKNVCKRQGGSRADRSCEVVHQVSSEKNQSSASVNNDWENWVVMQDNNYMVVDDVWDIGKAIGVKFKGNSSNMFNVLSRARKSNQAGGGSKTKGCESSQ</sequence>
<comment type="caution">
    <text evidence="2">The sequence shown here is derived from an EMBL/GenBank/DDBJ whole genome shotgun (WGS) entry which is preliminary data.</text>
</comment>